<gene>
    <name evidence="1" type="primary">cry9Ea</name>
    <name evidence="1" type="ORF">g.47061</name>
</gene>
<sequence>MEHLVFVLFTPTVQYSTRVVDTRSFFLFSFFFHPWVHECQPFDRIKCRFKIVTRSIELVSVYLPPCLKKSQQKGTNTFASSSVIFYHRVYSKVIENLGRTTRPSALSSSRWITQLAFSSLLQTHSRLLHETDVTPQLDAQSTLQQTKIIFQELQVVPIPLALSNSSLYLFPSSCISYQRNTESFYNFSGGKLLILYQFPSKMDEINSSCKLLLDC</sequence>
<proteinExistence type="predicted"/>
<name>A0A0C9RZY9_9HYME</name>
<protein>
    <submittedName>
        <fullName evidence="1">Cry9Ea protein</fullName>
    </submittedName>
</protein>
<dbReference type="AlphaFoldDB" id="A0A0C9RZY9"/>
<reference evidence="1" key="1">
    <citation type="submission" date="2015-01" db="EMBL/GenBank/DDBJ databases">
        <title>Transcriptome Assembly of Fopius arisanus.</title>
        <authorList>
            <person name="Geib S."/>
        </authorList>
    </citation>
    <scope>NUCLEOTIDE SEQUENCE</scope>
</reference>
<accession>A0A0C9RZY9</accession>
<dbReference type="EMBL" id="GBYB01013706">
    <property type="protein sequence ID" value="JAG83473.1"/>
    <property type="molecule type" value="Transcribed_RNA"/>
</dbReference>
<evidence type="ECO:0000313" key="1">
    <source>
        <dbReference type="EMBL" id="JAG83473.1"/>
    </source>
</evidence>
<organism evidence="1">
    <name type="scientific">Fopius arisanus</name>
    <dbReference type="NCBI Taxonomy" id="64838"/>
    <lineage>
        <taxon>Eukaryota</taxon>
        <taxon>Metazoa</taxon>
        <taxon>Ecdysozoa</taxon>
        <taxon>Arthropoda</taxon>
        <taxon>Hexapoda</taxon>
        <taxon>Insecta</taxon>
        <taxon>Pterygota</taxon>
        <taxon>Neoptera</taxon>
        <taxon>Endopterygota</taxon>
        <taxon>Hymenoptera</taxon>
        <taxon>Apocrita</taxon>
        <taxon>Ichneumonoidea</taxon>
        <taxon>Braconidae</taxon>
        <taxon>Opiinae</taxon>
        <taxon>Fopius</taxon>
    </lineage>
</organism>